<dbReference type="InterPro" id="IPR002016">
    <property type="entry name" value="Haem_peroxidase"/>
</dbReference>
<feature type="compositionally biased region" description="Low complexity" evidence="19">
    <location>
        <begin position="529"/>
        <end position="550"/>
    </location>
</feature>
<feature type="binding site" evidence="14">
    <location>
        <position position="228"/>
    </location>
    <ligand>
        <name>substrate</name>
    </ligand>
</feature>
<feature type="domain" description="Plant heme peroxidase family profile" evidence="20">
    <location>
        <begin position="92"/>
        <end position="381"/>
    </location>
</feature>
<keyword evidence="22" id="KW-1185">Reference proteome</keyword>
<dbReference type="PROSITE" id="PS00436">
    <property type="entry name" value="PEROXIDASE_2"/>
    <property type="match status" value="1"/>
</dbReference>
<accession>A0A8J5SXS3</accession>
<evidence type="ECO:0000256" key="1">
    <source>
        <dbReference type="ARBA" id="ARBA00000189"/>
    </source>
</evidence>
<feature type="binding site" evidence="15">
    <location>
        <position position="155"/>
    </location>
    <ligand>
        <name>Ca(2+)</name>
        <dbReference type="ChEBI" id="CHEBI:29108"/>
        <label>1</label>
    </ligand>
</feature>
<comment type="cofactor">
    <cofactor evidence="15">
        <name>Ca(2+)</name>
        <dbReference type="ChEBI" id="CHEBI:29108"/>
    </cofactor>
    <text evidence="15">Binds 2 calcium ions per subunit.</text>
</comment>
<dbReference type="CDD" id="cd00693">
    <property type="entry name" value="secretory_peroxidase"/>
    <property type="match status" value="1"/>
</dbReference>
<comment type="similarity">
    <text evidence="18">Belongs to the peroxidase family.</text>
</comment>
<keyword evidence="12" id="KW-0376">Hydrogen peroxide</keyword>
<dbReference type="GO" id="GO:0046872">
    <property type="term" value="F:metal ion binding"/>
    <property type="evidence" value="ECO:0007669"/>
    <property type="project" value="UniProtKB-KW"/>
</dbReference>
<evidence type="ECO:0000256" key="17">
    <source>
        <dbReference type="PIRSR" id="PIRSR600823-5"/>
    </source>
</evidence>
<reference evidence="21" key="2">
    <citation type="submission" date="2021-02" db="EMBL/GenBank/DDBJ databases">
        <authorList>
            <person name="Kimball J.A."/>
            <person name="Haas M.W."/>
            <person name="Macchietto M."/>
            <person name="Kono T."/>
            <person name="Duquette J."/>
            <person name="Shao M."/>
        </authorList>
    </citation>
    <scope>NUCLEOTIDE SEQUENCE</scope>
    <source>
        <tissue evidence="21">Fresh leaf tissue</tissue>
    </source>
</reference>
<feature type="disulfide bond" evidence="17">
    <location>
        <begin position="266"/>
        <end position="288"/>
    </location>
</feature>
<protein>
    <recommendedName>
        <fullName evidence="3">peroxidase</fullName>
        <ecNumber evidence="3">1.11.1.7</ecNumber>
    </recommendedName>
</protein>
<keyword evidence="4" id="KW-0964">Secreted</keyword>
<feature type="compositionally biased region" description="Basic and acidic residues" evidence="19">
    <location>
        <begin position="553"/>
        <end position="569"/>
    </location>
</feature>
<feature type="compositionally biased region" description="Low complexity" evidence="19">
    <location>
        <begin position="452"/>
        <end position="463"/>
    </location>
</feature>
<dbReference type="GO" id="GO:0020037">
    <property type="term" value="F:heme binding"/>
    <property type="evidence" value="ECO:0007669"/>
    <property type="project" value="InterPro"/>
</dbReference>
<dbReference type="OrthoDB" id="2113341at2759"/>
<evidence type="ECO:0000259" key="20">
    <source>
        <dbReference type="PROSITE" id="PS50873"/>
    </source>
</evidence>
<dbReference type="EMBL" id="JAAALK010000283">
    <property type="protein sequence ID" value="KAG8073492.1"/>
    <property type="molecule type" value="Genomic_DNA"/>
</dbReference>
<dbReference type="GO" id="GO:0006979">
    <property type="term" value="P:response to oxidative stress"/>
    <property type="evidence" value="ECO:0007669"/>
    <property type="project" value="InterPro"/>
</dbReference>
<evidence type="ECO:0000256" key="19">
    <source>
        <dbReference type="SAM" id="MobiDB-lite"/>
    </source>
</evidence>
<feature type="site" description="Transition state stabilizer" evidence="16">
    <location>
        <position position="129"/>
    </location>
</feature>
<feature type="compositionally biased region" description="Gly residues" evidence="19">
    <location>
        <begin position="504"/>
        <end position="513"/>
    </location>
</feature>
<dbReference type="GO" id="GO:0042744">
    <property type="term" value="P:hydrogen peroxide catabolic process"/>
    <property type="evidence" value="ECO:0007669"/>
    <property type="project" value="UniProtKB-KW"/>
</dbReference>
<sequence>METSSLHLETSPWMARGAHRKAIRVLLYYYTKPSTIHCTLAARLGPPLPLRARCISTGLSPLARSTIVMDARILLLVAVAVAAAAAPLASAQLETGFYRTTCPDAEKVVFNVIEKRFKADPATSALLLRMIFHDCFANGCDASLLIDPLSNQSAEKEAGPNMSVRGYDIIDEIKTELEKICPNVVSCADIVVLSARDGVRLAGGPAYKVPTGRRDSLVSNRDDADNLPGPDIAVPKLIAEFADKGFSTEEMIALVAGGHTIGTVKCFFIEVDAAPIDPVYRANVTKFCDGKDGDRGQVSLDEITPNIVDANYFSLALAKRMPLTVDRLMGLDPTTKPIVQSMADKPADFTPLFAKAMEKLSAMKVITGKDGEIRKSCSEFNNPVKNDDSPSVIRISSLLPGEMEGLSPAVASKEVVGDGKEPSILTNSVPADMELNKVAVNQAAPAKEATSDAKAAGGLDAAGNEAATKKVHKKKKKNKKASKPSTETARKSTGKQSFSMAGAAGAGNEGTTGGEEIKKEKRSRKAKVSEAAGNEAASKKAAGAGAEAGNVGRSEEAASKVPGGEEAKARHQPKLRGGQQL</sequence>
<comment type="catalytic activity">
    <reaction evidence="1">
        <text>2 a phenolic donor + H2O2 = 2 a phenolic radical donor + 2 H2O</text>
        <dbReference type="Rhea" id="RHEA:56136"/>
        <dbReference type="ChEBI" id="CHEBI:15377"/>
        <dbReference type="ChEBI" id="CHEBI:16240"/>
        <dbReference type="ChEBI" id="CHEBI:139520"/>
        <dbReference type="ChEBI" id="CHEBI:139521"/>
        <dbReference type="EC" id="1.11.1.7"/>
    </reaction>
</comment>
<comment type="function">
    <text evidence="2">Removal of H(2)O(2), oxidation of toxic reductants, biosynthesis and degradation of lignin, suberization, auxin catabolism, response to environmental stresses such as wounding, pathogen attack and oxidative stress. These functions might be dependent on each isozyme/isoform in each plant tissue.</text>
</comment>
<evidence type="ECO:0000313" key="21">
    <source>
        <dbReference type="EMBL" id="KAG8073492.1"/>
    </source>
</evidence>
<feature type="binding site" evidence="15">
    <location>
        <position position="309"/>
    </location>
    <ligand>
        <name>Ca(2+)</name>
        <dbReference type="ChEBI" id="CHEBI:29108"/>
        <label>2</label>
    </ligand>
</feature>
<dbReference type="AlphaFoldDB" id="A0A8J5SXS3"/>
<name>A0A8J5SXS3_ZIZPA</name>
<comment type="caution">
    <text evidence="21">The sequence shown here is derived from an EMBL/GenBank/DDBJ whole genome shotgun (WGS) entry which is preliminary data.</text>
</comment>
<feature type="active site" description="Proton acceptor" evidence="13">
    <location>
        <position position="133"/>
    </location>
</feature>
<evidence type="ECO:0000256" key="3">
    <source>
        <dbReference type="ARBA" id="ARBA00012313"/>
    </source>
</evidence>
<feature type="binding site" evidence="15">
    <location>
        <position position="143"/>
    </location>
    <ligand>
        <name>Ca(2+)</name>
        <dbReference type="ChEBI" id="CHEBI:29108"/>
        <label>1</label>
    </ligand>
</feature>
<dbReference type="InterPro" id="IPR033905">
    <property type="entry name" value="Secretory_peroxidase"/>
</dbReference>
<dbReference type="FunFam" id="1.10.520.10:FF:000008">
    <property type="entry name" value="Peroxidase"/>
    <property type="match status" value="1"/>
</dbReference>
<evidence type="ECO:0000256" key="7">
    <source>
        <dbReference type="ARBA" id="ARBA00022723"/>
    </source>
</evidence>
<keyword evidence="7 15" id="KW-0479">Metal-binding</keyword>
<comment type="cofactor">
    <cofactor evidence="15">
        <name>heme b</name>
        <dbReference type="ChEBI" id="CHEBI:60344"/>
    </cofactor>
    <text evidence="15">Binds 1 heme b (iron(II)-protoporphyrin IX) group per subunit.</text>
</comment>
<keyword evidence="9" id="KW-0560">Oxidoreductase</keyword>
<dbReference type="GO" id="GO:0140825">
    <property type="term" value="F:lactoperoxidase activity"/>
    <property type="evidence" value="ECO:0007669"/>
    <property type="project" value="UniProtKB-EC"/>
</dbReference>
<feature type="binding site" evidence="15">
    <location>
        <position position="134"/>
    </location>
    <ligand>
        <name>Ca(2+)</name>
        <dbReference type="ChEBI" id="CHEBI:29108"/>
        <label>1</label>
    </ligand>
</feature>
<dbReference type="InterPro" id="IPR019794">
    <property type="entry name" value="Peroxidases_AS"/>
</dbReference>
<feature type="binding site" evidence="15">
    <location>
        <position position="141"/>
    </location>
    <ligand>
        <name>Ca(2+)</name>
        <dbReference type="ChEBI" id="CHEBI:29108"/>
        <label>1</label>
    </ligand>
</feature>
<evidence type="ECO:0000256" key="5">
    <source>
        <dbReference type="ARBA" id="ARBA00022559"/>
    </source>
</evidence>
<dbReference type="Proteomes" id="UP000729402">
    <property type="component" value="Unassembled WGS sequence"/>
</dbReference>
<evidence type="ECO:0000256" key="15">
    <source>
        <dbReference type="PIRSR" id="PIRSR600823-3"/>
    </source>
</evidence>
<feature type="disulfide bond" evidence="17">
    <location>
        <begin position="187"/>
        <end position="377"/>
    </location>
</feature>
<dbReference type="EMBL" id="JAAALK010000283">
    <property type="protein sequence ID" value="KAG8073491.1"/>
    <property type="molecule type" value="Genomic_DNA"/>
</dbReference>
<dbReference type="PROSITE" id="PS50873">
    <property type="entry name" value="PEROXIDASE_4"/>
    <property type="match status" value="1"/>
</dbReference>
<proteinExistence type="inferred from homology"/>
<evidence type="ECO:0000256" key="9">
    <source>
        <dbReference type="ARBA" id="ARBA00023002"/>
    </source>
</evidence>
<keyword evidence="6" id="KW-0349">Heme</keyword>
<evidence type="ECO:0000256" key="13">
    <source>
        <dbReference type="PIRSR" id="PIRSR600823-1"/>
    </source>
</evidence>
<evidence type="ECO:0000256" key="2">
    <source>
        <dbReference type="ARBA" id="ARBA00002322"/>
    </source>
</evidence>
<feature type="disulfide bond" evidence="17">
    <location>
        <begin position="102"/>
        <end position="181"/>
    </location>
</feature>
<feature type="disulfide bond" evidence="17">
    <location>
        <begin position="135"/>
        <end position="140"/>
    </location>
</feature>
<dbReference type="Pfam" id="PF00141">
    <property type="entry name" value="peroxidase"/>
    <property type="match status" value="1"/>
</dbReference>
<evidence type="ECO:0000256" key="10">
    <source>
        <dbReference type="ARBA" id="ARBA00023004"/>
    </source>
</evidence>
<evidence type="ECO:0000256" key="18">
    <source>
        <dbReference type="RuleBase" id="RU004241"/>
    </source>
</evidence>
<keyword evidence="5" id="KW-0575">Peroxidase</keyword>
<dbReference type="EC" id="1.11.1.7" evidence="3"/>
<feature type="binding site" evidence="15">
    <location>
        <position position="139"/>
    </location>
    <ligand>
        <name>Ca(2+)</name>
        <dbReference type="ChEBI" id="CHEBI:29108"/>
        <label>1</label>
    </ligand>
</feature>
<evidence type="ECO:0000256" key="8">
    <source>
        <dbReference type="ARBA" id="ARBA00022837"/>
    </source>
</evidence>
<organism evidence="21 22">
    <name type="scientific">Zizania palustris</name>
    <name type="common">Northern wild rice</name>
    <dbReference type="NCBI Taxonomy" id="103762"/>
    <lineage>
        <taxon>Eukaryota</taxon>
        <taxon>Viridiplantae</taxon>
        <taxon>Streptophyta</taxon>
        <taxon>Embryophyta</taxon>
        <taxon>Tracheophyta</taxon>
        <taxon>Spermatophyta</taxon>
        <taxon>Magnoliopsida</taxon>
        <taxon>Liliopsida</taxon>
        <taxon>Poales</taxon>
        <taxon>Poaceae</taxon>
        <taxon>BOP clade</taxon>
        <taxon>Oryzoideae</taxon>
        <taxon>Oryzeae</taxon>
        <taxon>Zizaniinae</taxon>
        <taxon>Zizania</taxon>
    </lineage>
</organism>
<evidence type="ECO:0000256" key="4">
    <source>
        <dbReference type="ARBA" id="ARBA00022525"/>
    </source>
</evidence>
<feature type="binding site" evidence="15">
    <location>
        <position position="301"/>
    </location>
    <ligand>
        <name>Ca(2+)</name>
        <dbReference type="ChEBI" id="CHEBI:29108"/>
        <label>2</label>
    </ligand>
</feature>
<evidence type="ECO:0000256" key="12">
    <source>
        <dbReference type="ARBA" id="ARBA00023324"/>
    </source>
</evidence>
<feature type="binding site" evidence="15">
    <location>
        <position position="260"/>
    </location>
    <ligand>
        <name>Ca(2+)</name>
        <dbReference type="ChEBI" id="CHEBI:29108"/>
        <label>2</label>
    </ligand>
</feature>
<feature type="region of interest" description="Disordered" evidence="19">
    <location>
        <begin position="448"/>
        <end position="581"/>
    </location>
</feature>
<keyword evidence="10 15" id="KW-0408">Iron</keyword>
<keyword evidence="11 17" id="KW-1015">Disulfide bond</keyword>
<evidence type="ECO:0000256" key="14">
    <source>
        <dbReference type="PIRSR" id="PIRSR600823-2"/>
    </source>
</evidence>
<feature type="compositionally biased region" description="Basic residues" evidence="19">
    <location>
        <begin position="469"/>
        <end position="482"/>
    </location>
</feature>
<dbReference type="InterPro" id="IPR000823">
    <property type="entry name" value="Peroxidase_pln"/>
</dbReference>
<dbReference type="PANTHER" id="PTHR31517">
    <property type="match status" value="1"/>
</dbReference>
<dbReference type="PANTHER" id="PTHR31517:SF59">
    <property type="entry name" value="PEROXIDASE"/>
    <property type="match status" value="1"/>
</dbReference>
<evidence type="ECO:0000256" key="6">
    <source>
        <dbReference type="ARBA" id="ARBA00022617"/>
    </source>
</evidence>
<gene>
    <name evidence="21" type="ORF">GUJ93_ZPchr0006g42220</name>
</gene>
<evidence type="ECO:0000256" key="16">
    <source>
        <dbReference type="PIRSR" id="PIRSR600823-4"/>
    </source>
</evidence>
<feature type="binding site" evidence="15">
    <location>
        <position position="304"/>
    </location>
    <ligand>
        <name>Ca(2+)</name>
        <dbReference type="ChEBI" id="CHEBI:29108"/>
        <label>2</label>
    </ligand>
</feature>
<evidence type="ECO:0000313" key="22">
    <source>
        <dbReference type="Proteomes" id="UP000729402"/>
    </source>
</evidence>
<evidence type="ECO:0000256" key="11">
    <source>
        <dbReference type="ARBA" id="ARBA00023157"/>
    </source>
</evidence>
<feature type="binding site" description="axial binding residue" evidence="15">
    <location>
        <position position="259"/>
    </location>
    <ligand>
        <name>heme b</name>
        <dbReference type="ChEBI" id="CHEBI:60344"/>
    </ligand>
    <ligandPart>
        <name>Fe</name>
        <dbReference type="ChEBI" id="CHEBI:18248"/>
    </ligandPart>
</feature>
<keyword evidence="8 15" id="KW-0106">Calcium</keyword>
<reference evidence="21" key="1">
    <citation type="journal article" date="2021" name="bioRxiv">
        <title>Whole Genome Assembly and Annotation of Northern Wild Rice, Zizania palustris L., Supports a Whole Genome Duplication in the Zizania Genus.</title>
        <authorList>
            <person name="Haas M."/>
            <person name="Kono T."/>
            <person name="Macchietto M."/>
            <person name="Millas R."/>
            <person name="McGilp L."/>
            <person name="Shao M."/>
            <person name="Duquette J."/>
            <person name="Hirsch C.N."/>
            <person name="Kimball J."/>
        </authorList>
    </citation>
    <scope>NUCLEOTIDE SEQUENCE</scope>
    <source>
        <tissue evidence="21">Fresh leaf tissue</tissue>
    </source>
</reference>